<dbReference type="PROSITE" id="PS00028">
    <property type="entry name" value="ZINC_FINGER_C2H2_1"/>
    <property type="match status" value="4"/>
</dbReference>
<dbReference type="GO" id="GO:0008270">
    <property type="term" value="F:zinc ion binding"/>
    <property type="evidence" value="ECO:0007669"/>
    <property type="project" value="UniProtKB-KW"/>
</dbReference>
<evidence type="ECO:0000256" key="6">
    <source>
        <dbReference type="ARBA" id="ARBA00023242"/>
    </source>
</evidence>
<dbReference type="InterPro" id="IPR050331">
    <property type="entry name" value="Zinc_finger"/>
</dbReference>
<reference evidence="10" key="1">
    <citation type="submission" date="2025-08" db="UniProtKB">
        <authorList>
            <consortium name="Ensembl"/>
        </authorList>
    </citation>
    <scope>IDENTIFICATION</scope>
</reference>
<keyword evidence="11" id="KW-1185">Reference proteome</keyword>
<feature type="region of interest" description="Disordered" evidence="8">
    <location>
        <begin position="191"/>
        <end position="238"/>
    </location>
</feature>
<sequence length="238" mass="26098">HPCSICPKSFLKPCLLRKHMRTHIRDGLLTQAAAHSFQQTAVAMVRANTAVQCAAVTASKRQLCRNTCGSTRVNALSSVPPAGRASPNRSPTPAPTVARASPSPDQRLHTDARPYQCGICQKTFKQQSSLKTHQLTHSGVRFRCPLCSKSFSRALELTYHVDTHSDAQPYFCSICKKNLSGARIFRNHMKKHETANSPLPRTVVQSENRSDVQSASQSQSPKLQHSASPLQLTIASSM</sequence>
<evidence type="ECO:0000256" key="7">
    <source>
        <dbReference type="PROSITE-ProRule" id="PRU00042"/>
    </source>
</evidence>
<dbReference type="SMART" id="SM00355">
    <property type="entry name" value="ZnF_C2H2"/>
    <property type="match status" value="4"/>
</dbReference>
<feature type="compositionally biased region" description="Polar residues" evidence="8">
    <location>
        <begin position="195"/>
        <end position="238"/>
    </location>
</feature>
<evidence type="ECO:0000256" key="2">
    <source>
        <dbReference type="ARBA" id="ARBA00022723"/>
    </source>
</evidence>
<dbReference type="Ensembl" id="ENSMALT00000006088.1">
    <property type="protein sequence ID" value="ENSMALP00000005956.1"/>
    <property type="gene ID" value="ENSMALG00000004265.1"/>
</dbReference>
<dbReference type="PANTHER" id="PTHR16515:SF49">
    <property type="entry name" value="GASTRULA ZINC FINGER PROTEIN XLCGF49.1-LIKE-RELATED"/>
    <property type="match status" value="1"/>
</dbReference>
<keyword evidence="2" id="KW-0479">Metal-binding</keyword>
<dbReference type="PROSITE" id="PS50157">
    <property type="entry name" value="ZINC_FINGER_C2H2_2"/>
    <property type="match status" value="3"/>
</dbReference>
<evidence type="ECO:0000259" key="9">
    <source>
        <dbReference type="PROSITE" id="PS50157"/>
    </source>
</evidence>
<accession>A0A3Q3IYK2</accession>
<protein>
    <recommendedName>
        <fullName evidence="9">C2H2-type domain-containing protein</fullName>
    </recommendedName>
</protein>
<dbReference type="Pfam" id="PF05605">
    <property type="entry name" value="zf-Di19"/>
    <property type="match status" value="1"/>
</dbReference>
<keyword evidence="3" id="KW-0677">Repeat</keyword>
<dbReference type="InterPro" id="IPR008598">
    <property type="entry name" value="Di19_Zn-bd"/>
</dbReference>
<evidence type="ECO:0000256" key="4">
    <source>
        <dbReference type="ARBA" id="ARBA00022771"/>
    </source>
</evidence>
<dbReference type="InterPro" id="IPR036236">
    <property type="entry name" value="Znf_C2H2_sf"/>
</dbReference>
<dbReference type="Proteomes" id="UP000261600">
    <property type="component" value="Unplaced"/>
</dbReference>
<evidence type="ECO:0000256" key="3">
    <source>
        <dbReference type="ARBA" id="ARBA00022737"/>
    </source>
</evidence>
<feature type="region of interest" description="Disordered" evidence="8">
    <location>
        <begin position="77"/>
        <end position="108"/>
    </location>
</feature>
<evidence type="ECO:0000256" key="1">
    <source>
        <dbReference type="ARBA" id="ARBA00004123"/>
    </source>
</evidence>
<dbReference type="GO" id="GO:0005634">
    <property type="term" value="C:nucleus"/>
    <property type="evidence" value="ECO:0007669"/>
    <property type="project" value="UniProtKB-SubCell"/>
</dbReference>
<feature type="domain" description="C2H2-type" evidence="9">
    <location>
        <begin position="1"/>
        <end position="28"/>
    </location>
</feature>
<dbReference type="AlphaFoldDB" id="A0A3Q3IYK2"/>
<keyword evidence="5" id="KW-0862">Zinc</keyword>
<dbReference type="PANTHER" id="PTHR16515">
    <property type="entry name" value="PR DOMAIN ZINC FINGER PROTEIN"/>
    <property type="match status" value="1"/>
</dbReference>
<dbReference type="InterPro" id="IPR013087">
    <property type="entry name" value="Znf_C2H2_type"/>
</dbReference>
<dbReference type="Pfam" id="PF00096">
    <property type="entry name" value="zf-C2H2"/>
    <property type="match status" value="2"/>
</dbReference>
<evidence type="ECO:0000256" key="5">
    <source>
        <dbReference type="ARBA" id="ARBA00022833"/>
    </source>
</evidence>
<dbReference type="GO" id="GO:0010468">
    <property type="term" value="P:regulation of gene expression"/>
    <property type="evidence" value="ECO:0007669"/>
    <property type="project" value="TreeGrafter"/>
</dbReference>
<proteinExistence type="predicted"/>
<comment type="subcellular location">
    <subcellularLocation>
        <location evidence="1">Nucleus</location>
    </subcellularLocation>
</comment>
<keyword evidence="4 7" id="KW-0863">Zinc-finger</keyword>
<dbReference type="FunFam" id="3.30.160.60:FF:002075">
    <property type="entry name" value="zinc finger protein 646"/>
    <property type="match status" value="1"/>
</dbReference>
<feature type="domain" description="C2H2-type" evidence="9">
    <location>
        <begin position="115"/>
        <end position="142"/>
    </location>
</feature>
<evidence type="ECO:0000313" key="10">
    <source>
        <dbReference type="Ensembl" id="ENSMALP00000005956.1"/>
    </source>
</evidence>
<keyword evidence="6" id="KW-0539">Nucleus</keyword>
<evidence type="ECO:0000313" key="11">
    <source>
        <dbReference type="Proteomes" id="UP000261600"/>
    </source>
</evidence>
<organism evidence="10 11">
    <name type="scientific">Monopterus albus</name>
    <name type="common">Swamp eel</name>
    <dbReference type="NCBI Taxonomy" id="43700"/>
    <lineage>
        <taxon>Eukaryota</taxon>
        <taxon>Metazoa</taxon>
        <taxon>Chordata</taxon>
        <taxon>Craniata</taxon>
        <taxon>Vertebrata</taxon>
        <taxon>Euteleostomi</taxon>
        <taxon>Actinopterygii</taxon>
        <taxon>Neopterygii</taxon>
        <taxon>Teleostei</taxon>
        <taxon>Neoteleostei</taxon>
        <taxon>Acanthomorphata</taxon>
        <taxon>Anabantaria</taxon>
        <taxon>Synbranchiformes</taxon>
        <taxon>Synbranchidae</taxon>
        <taxon>Monopterus</taxon>
    </lineage>
</organism>
<reference evidence="10" key="2">
    <citation type="submission" date="2025-09" db="UniProtKB">
        <authorList>
            <consortium name="Ensembl"/>
        </authorList>
    </citation>
    <scope>IDENTIFICATION</scope>
</reference>
<name>A0A3Q3IYK2_MONAL</name>
<feature type="domain" description="C2H2-type" evidence="9">
    <location>
        <begin position="142"/>
        <end position="169"/>
    </location>
</feature>
<dbReference type="Gene3D" id="3.30.160.60">
    <property type="entry name" value="Classic Zinc Finger"/>
    <property type="match status" value="2"/>
</dbReference>
<dbReference type="SUPFAM" id="SSF57667">
    <property type="entry name" value="beta-beta-alpha zinc fingers"/>
    <property type="match status" value="3"/>
</dbReference>
<evidence type="ECO:0000256" key="8">
    <source>
        <dbReference type="SAM" id="MobiDB-lite"/>
    </source>
</evidence>